<dbReference type="NCBIfam" id="NF011981">
    <property type="entry name" value="PRK15446.1-2"/>
    <property type="match status" value="1"/>
</dbReference>
<dbReference type="OrthoDB" id="9785413at2"/>
<dbReference type="NCBIfam" id="TIGR02318">
    <property type="entry name" value="phosphono_phnM"/>
    <property type="match status" value="1"/>
</dbReference>
<dbReference type="RefSeq" id="WP_069911954.1">
    <property type="nucleotide sequence ID" value="NZ_LAJE02000357.1"/>
</dbReference>
<dbReference type="GO" id="GO:0016810">
    <property type="term" value="F:hydrolase activity, acting on carbon-nitrogen (but not peptide) bonds"/>
    <property type="evidence" value="ECO:0007669"/>
    <property type="project" value="InterPro"/>
</dbReference>
<evidence type="ECO:0000313" key="3">
    <source>
        <dbReference type="Proteomes" id="UP000095463"/>
    </source>
</evidence>
<dbReference type="NCBIfam" id="NF011984">
    <property type="entry name" value="PRK15446.1-5"/>
    <property type="match status" value="1"/>
</dbReference>
<dbReference type="Pfam" id="PF07969">
    <property type="entry name" value="Amidohydro_3"/>
    <property type="match status" value="1"/>
</dbReference>
<dbReference type="SUPFAM" id="SSF51338">
    <property type="entry name" value="Composite domain of metallo-dependent hydrolases"/>
    <property type="match status" value="1"/>
</dbReference>
<accession>A0A1E5XJL1</accession>
<dbReference type="InterPro" id="IPR051781">
    <property type="entry name" value="Metallo-dep_Hydrolase"/>
</dbReference>
<dbReference type="NCBIfam" id="NF011987">
    <property type="entry name" value="PRK15446.2-3"/>
    <property type="match status" value="1"/>
</dbReference>
<dbReference type="CDD" id="cd01306">
    <property type="entry name" value="PhnM"/>
    <property type="match status" value="1"/>
</dbReference>
<keyword evidence="3" id="KW-1185">Reference proteome</keyword>
<dbReference type="PANTHER" id="PTHR43135">
    <property type="entry name" value="ALPHA-D-RIBOSE 1-METHYLPHOSPHONATE 5-TRIPHOSPHATE DIPHOSPHATASE"/>
    <property type="match status" value="1"/>
</dbReference>
<dbReference type="NCBIfam" id="NF011983">
    <property type="entry name" value="PRK15446.1-4"/>
    <property type="match status" value="1"/>
</dbReference>
<dbReference type="GO" id="GO:0019700">
    <property type="term" value="P:organic phosphonate catabolic process"/>
    <property type="evidence" value="ECO:0007669"/>
    <property type="project" value="InterPro"/>
</dbReference>
<evidence type="ECO:0000313" key="2">
    <source>
        <dbReference type="EMBL" id="OEO28778.1"/>
    </source>
</evidence>
<feature type="domain" description="Amidohydrolase 3" evidence="1">
    <location>
        <begin position="285"/>
        <end position="377"/>
    </location>
</feature>
<name>A0A1E5XJL1_9HYPH</name>
<dbReference type="PANTHER" id="PTHR43135:SF3">
    <property type="entry name" value="ALPHA-D-RIBOSE 1-METHYLPHOSPHONATE 5-TRIPHOSPHATE DIPHOSPHATASE"/>
    <property type="match status" value="1"/>
</dbReference>
<dbReference type="AlphaFoldDB" id="A0A1E5XJL1"/>
<dbReference type="PIRSF" id="PIRSF038971">
    <property type="entry name" value="PhnM"/>
    <property type="match status" value="1"/>
</dbReference>
<dbReference type="Proteomes" id="UP000095463">
    <property type="component" value="Unassembled WGS sequence"/>
</dbReference>
<protein>
    <submittedName>
        <fullName evidence="2">Phosphonate metabolism protein PhnM</fullName>
    </submittedName>
</protein>
<dbReference type="InterPro" id="IPR013108">
    <property type="entry name" value="Amidohydro_3"/>
</dbReference>
<dbReference type="InterPro" id="IPR012696">
    <property type="entry name" value="PhnM"/>
</dbReference>
<sequence>MSEFALANARIVLNDEVVTGSVLVRDGVVAAIDTGSVRAGEDMEGDYVIPGLVELHTDHFENHYRPRPGVTWNAIAALQSHDAQVAGAGITTVFDAVRIGSDPEVGDITADVRAMVDAVAEADAGDRLRADHHIHLRCELATPDVAQHFEDNCSNPIVGLASLMDHTPGARQYTTLEHYIAYYQKKLRLSDAEMAKYIADRQAERDLYADKNRAAILKRGREIGLAFASHDDATVAHVDEAVRDGMAIAEFPTTMEAARACHEAGMAVLMGAPNVVRGKSHNGNISAAELARAGVLDVLSSDYVPFSLIYAAFLLPEVADSITLPESVGMVTSRPAAAAHLNDRGEIAVGKRADLVRVRRTDPVPVVRAVWRQGKRVS</sequence>
<reference evidence="2 3" key="1">
    <citation type="journal article" date="2015" name="Genome Announc.">
        <title>Genome Assemblies of Three Soil-Associated Devosia species: D. insulae, D. limi, and D. soli.</title>
        <authorList>
            <person name="Hassan Y.I."/>
            <person name="Lepp D."/>
            <person name="Zhou T."/>
        </authorList>
    </citation>
    <scope>NUCLEOTIDE SEQUENCE [LARGE SCALE GENOMIC DNA]</scope>
    <source>
        <strain evidence="2 3">DS-56</strain>
    </source>
</reference>
<dbReference type="EMBL" id="LAJE02000357">
    <property type="protein sequence ID" value="OEO28778.1"/>
    <property type="molecule type" value="Genomic_DNA"/>
</dbReference>
<evidence type="ECO:0000259" key="1">
    <source>
        <dbReference type="Pfam" id="PF07969"/>
    </source>
</evidence>
<comment type="caution">
    <text evidence="2">The sequence shown here is derived from an EMBL/GenBank/DDBJ whole genome shotgun (WGS) entry which is preliminary data.</text>
</comment>
<dbReference type="NCBIfam" id="NF011990">
    <property type="entry name" value="PRK15446.2-6"/>
    <property type="match status" value="1"/>
</dbReference>
<gene>
    <name evidence="2" type="ORF">VW23_003235</name>
</gene>
<dbReference type="SUPFAM" id="SSF51556">
    <property type="entry name" value="Metallo-dependent hydrolases"/>
    <property type="match status" value="1"/>
</dbReference>
<dbReference type="Gene3D" id="3.20.20.140">
    <property type="entry name" value="Metal-dependent hydrolases"/>
    <property type="match status" value="1"/>
</dbReference>
<organism evidence="2 3">
    <name type="scientific">Devosia insulae DS-56</name>
    <dbReference type="NCBI Taxonomy" id="1116389"/>
    <lineage>
        <taxon>Bacteria</taxon>
        <taxon>Pseudomonadati</taxon>
        <taxon>Pseudomonadota</taxon>
        <taxon>Alphaproteobacteria</taxon>
        <taxon>Hyphomicrobiales</taxon>
        <taxon>Devosiaceae</taxon>
        <taxon>Devosia</taxon>
    </lineage>
</organism>
<proteinExistence type="predicted"/>
<dbReference type="InterPro" id="IPR032466">
    <property type="entry name" value="Metal_Hydrolase"/>
</dbReference>
<dbReference type="InterPro" id="IPR011059">
    <property type="entry name" value="Metal-dep_hydrolase_composite"/>
</dbReference>